<feature type="domain" description="Tll0287-like" evidence="2">
    <location>
        <begin position="111"/>
        <end position="250"/>
    </location>
</feature>
<accession>A0A1B9F313</accession>
<evidence type="ECO:0000313" key="4">
    <source>
        <dbReference type="Proteomes" id="UP000093080"/>
    </source>
</evidence>
<keyword evidence="1" id="KW-0732">Signal</keyword>
<comment type="caution">
    <text evidence="3">The sequence shown here is derived from an EMBL/GenBank/DDBJ whole genome shotgun (WGS) entry which is preliminary data.</text>
</comment>
<keyword evidence="3" id="KW-0418">Kinase</keyword>
<keyword evidence="4" id="KW-1185">Reference proteome</keyword>
<evidence type="ECO:0000256" key="1">
    <source>
        <dbReference type="SAM" id="SignalP"/>
    </source>
</evidence>
<dbReference type="RefSeq" id="WP_067620217.1">
    <property type="nucleotide sequence ID" value="NZ_MAGO01000013.1"/>
</dbReference>
<dbReference type="STRING" id="1156395.DBT_2202"/>
<feature type="signal peptide" evidence="1">
    <location>
        <begin position="1"/>
        <end position="21"/>
    </location>
</feature>
<proteinExistence type="predicted"/>
<name>A0A1B9F313_9BACT</name>
<reference evidence="3 4" key="1">
    <citation type="submission" date="2016-06" db="EMBL/GenBank/DDBJ databases">
        <title>Respiratory ammonification of nitrate coupled to the oxidation of elemental sulfur in deep-sea autotrophic thermophilic bacteria.</title>
        <authorList>
            <person name="Slobodkina G.B."/>
            <person name="Mardanov A.V."/>
            <person name="Ravin N.V."/>
            <person name="Frolova A.A."/>
            <person name="Viryasiv M.B."/>
            <person name="Chernyh N.A."/>
            <person name="Bonch-Osmolovskaya E.A."/>
            <person name="Slobodkin A.I."/>
        </authorList>
    </citation>
    <scope>NUCLEOTIDE SEQUENCE [LARGE SCALE GENOMIC DNA]</scope>
    <source>
        <strain evidence="3 4">S69</strain>
    </source>
</reference>
<dbReference type="GO" id="GO:0016301">
    <property type="term" value="F:kinase activity"/>
    <property type="evidence" value="ECO:0007669"/>
    <property type="project" value="UniProtKB-KW"/>
</dbReference>
<keyword evidence="3" id="KW-0808">Transferase</keyword>
<organism evidence="3 4">
    <name type="scientific">Dissulfuribacter thermophilus</name>
    <dbReference type="NCBI Taxonomy" id="1156395"/>
    <lineage>
        <taxon>Bacteria</taxon>
        <taxon>Pseudomonadati</taxon>
        <taxon>Thermodesulfobacteriota</taxon>
        <taxon>Dissulfuribacteria</taxon>
        <taxon>Dissulfuribacterales</taxon>
        <taxon>Dissulfuribacteraceae</taxon>
        <taxon>Dissulfuribacter</taxon>
    </lineage>
</organism>
<dbReference type="AlphaFoldDB" id="A0A1B9F313"/>
<dbReference type="EMBL" id="MAGO01000013">
    <property type="protein sequence ID" value="OCC14329.1"/>
    <property type="molecule type" value="Genomic_DNA"/>
</dbReference>
<gene>
    <name evidence="3" type="ORF">DBT_2202</name>
</gene>
<dbReference type="InterPro" id="IPR021796">
    <property type="entry name" value="Tll0287-like_dom"/>
</dbReference>
<sequence length="253" mass="28421">MFLRLLFIMALLCSNFSLAFAEQNVQNTEGGLPEYCFVKKVSKNEAPLLAELLVKATLTGRRIVFKSLGKINNPELGDKGFTPEYFEKELRKSLSAFEAKLTQAQKEIWEDYIDASKEAISINQDRINLKGVKFKYFLPATWARQTASIFQAKTGIIIKQVALKYRHPCNRPDPFEIKALSKMKKNGLSEFSAWSSLGSQLVYRYMVAIKTKAFCMKCHGGPKATTDILGFKKEGYQIGELRGAVSVVIPVTA</sequence>
<evidence type="ECO:0000313" key="3">
    <source>
        <dbReference type="EMBL" id="OCC14329.1"/>
    </source>
</evidence>
<protein>
    <submittedName>
        <fullName evidence="3">Histidine kinase</fullName>
    </submittedName>
</protein>
<dbReference type="Proteomes" id="UP000093080">
    <property type="component" value="Unassembled WGS sequence"/>
</dbReference>
<evidence type="ECO:0000259" key="2">
    <source>
        <dbReference type="Pfam" id="PF11845"/>
    </source>
</evidence>
<dbReference type="OrthoDB" id="9789976at2"/>
<feature type="chain" id="PRO_5008626200" evidence="1">
    <location>
        <begin position="22"/>
        <end position="253"/>
    </location>
</feature>
<dbReference type="Pfam" id="PF11845">
    <property type="entry name" value="Tll0287-like"/>
    <property type="match status" value="1"/>
</dbReference>